<name>A0A419V4I3_9BACL</name>
<dbReference type="EMBL" id="RAPK01000008">
    <property type="protein sequence ID" value="RKD73429.1"/>
    <property type="molecule type" value="Genomic_DNA"/>
</dbReference>
<keyword evidence="1" id="KW-0472">Membrane</keyword>
<comment type="caution">
    <text evidence="2">The sequence shown here is derived from an EMBL/GenBank/DDBJ whole genome shotgun (WGS) entry which is preliminary data.</text>
</comment>
<organism evidence="2 3">
    <name type="scientific">Sinobaca qinghaiensis</name>
    <dbReference type="NCBI Taxonomy" id="342944"/>
    <lineage>
        <taxon>Bacteria</taxon>
        <taxon>Bacillati</taxon>
        <taxon>Bacillota</taxon>
        <taxon>Bacilli</taxon>
        <taxon>Bacillales</taxon>
        <taxon>Sporolactobacillaceae</taxon>
        <taxon>Sinobaca</taxon>
    </lineage>
</organism>
<accession>A0A419V4I3</accession>
<protein>
    <submittedName>
        <fullName evidence="2">Uncharacterized protein</fullName>
    </submittedName>
</protein>
<sequence length="57" mass="6831">MWKNAQHMAWFIAGLVVILSIFRPGYVNYLWMVLIVVIAAVIQVLYWYKEGRYEEHT</sequence>
<evidence type="ECO:0000313" key="2">
    <source>
        <dbReference type="EMBL" id="RKD73429.1"/>
    </source>
</evidence>
<dbReference type="AlphaFoldDB" id="A0A419V4I3"/>
<feature type="transmembrane region" description="Helical" evidence="1">
    <location>
        <begin position="29"/>
        <end position="48"/>
    </location>
</feature>
<proteinExistence type="predicted"/>
<dbReference type="Proteomes" id="UP000285120">
    <property type="component" value="Unassembled WGS sequence"/>
</dbReference>
<dbReference type="RefSeq" id="WP_170146879.1">
    <property type="nucleotide sequence ID" value="NZ_RAPK01000008.1"/>
</dbReference>
<reference evidence="2 3" key="1">
    <citation type="submission" date="2018-09" db="EMBL/GenBank/DDBJ databases">
        <title>Genomic Encyclopedia of Archaeal and Bacterial Type Strains, Phase II (KMG-II): from individual species to whole genera.</title>
        <authorList>
            <person name="Goeker M."/>
        </authorList>
    </citation>
    <scope>NUCLEOTIDE SEQUENCE [LARGE SCALE GENOMIC DNA]</scope>
    <source>
        <strain evidence="2 3">DSM 17008</strain>
    </source>
</reference>
<gene>
    <name evidence="2" type="ORF">ATL39_1723</name>
</gene>
<keyword evidence="1" id="KW-0812">Transmembrane</keyword>
<evidence type="ECO:0000313" key="3">
    <source>
        <dbReference type="Proteomes" id="UP000285120"/>
    </source>
</evidence>
<keyword evidence="3" id="KW-1185">Reference proteome</keyword>
<evidence type="ECO:0000256" key="1">
    <source>
        <dbReference type="SAM" id="Phobius"/>
    </source>
</evidence>
<keyword evidence="1" id="KW-1133">Transmembrane helix</keyword>
<feature type="transmembrane region" description="Helical" evidence="1">
    <location>
        <begin position="7"/>
        <end position="23"/>
    </location>
</feature>